<dbReference type="PANTHER" id="PTHR43284:SF1">
    <property type="entry name" value="ASPARAGINE SYNTHETASE"/>
    <property type="match status" value="1"/>
</dbReference>
<keyword evidence="4 9" id="KW-0547">Nucleotide-binding</keyword>
<keyword evidence="5 9" id="KW-0067">ATP-binding</keyword>
<evidence type="ECO:0000256" key="8">
    <source>
        <dbReference type="PIRSR" id="PIRSR001589-1"/>
    </source>
</evidence>
<dbReference type="GO" id="GO:0006529">
    <property type="term" value="P:asparagine biosynthetic process"/>
    <property type="evidence" value="ECO:0007669"/>
    <property type="project" value="UniProtKB-KW"/>
</dbReference>
<comment type="pathway">
    <text evidence="1">Amino-acid biosynthesis; L-asparagine biosynthesis; L-asparagine from L-aspartate (L-Gln route): step 1/1.</text>
</comment>
<evidence type="ECO:0000256" key="10">
    <source>
        <dbReference type="PIRSR" id="PIRSR001589-3"/>
    </source>
</evidence>
<evidence type="ECO:0000256" key="9">
    <source>
        <dbReference type="PIRSR" id="PIRSR001589-2"/>
    </source>
</evidence>
<evidence type="ECO:0000313" key="13">
    <source>
        <dbReference type="Proteomes" id="UP000010809"/>
    </source>
</evidence>
<dbReference type="KEGG" id="tni:TVNIR_3749"/>
<keyword evidence="12" id="KW-0436">Ligase</keyword>
<dbReference type="EC" id="6.3.5.4" evidence="3"/>
<comment type="catalytic activity">
    <reaction evidence="7">
        <text>L-aspartate + L-glutamine + ATP + H2O = L-asparagine + L-glutamate + AMP + diphosphate + H(+)</text>
        <dbReference type="Rhea" id="RHEA:12228"/>
        <dbReference type="ChEBI" id="CHEBI:15377"/>
        <dbReference type="ChEBI" id="CHEBI:15378"/>
        <dbReference type="ChEBI" id="CHEBI:29985"/>
        <dbReference type="ChEBI" id="CHEBI:29991"/>
        <dbReference type="ChEBI" id="CHEBI:30616"/>
        <dbReference type="ChEBI" id="CHEBI:33019"/>
        <dbReference type="ChEBI" id="CHEBI:58048"/>
        <dbReference type="ChEBI" id="CHEBI:58359"/>
        <dbReference type="ChEBI" id="CHEBI:456215"/>
        <dbReference type="EC" id="6.3.5.4"/>
    </reaction>
</comment>
<dbReference type="Pfam" id="PF00733">
    <property type="entry name" value="Asn_synthase"/>
    <property type="match status" value="1"/>
</dbReference>
<dbReference type="AlphaFoldDB" id="L0E2C0"/>
<keyword evidence="6 8" id="KW-0315">Glutamine amidotransferase</keyword>
<dbReference type="GO" id="GO:0005829">
    <property type="term" value="C:cytosol"/>
    <property type="evidence" value="ECO:0007669"/>
    <property type="project" value="TreeGrafter"/>
</dbReference>
<dbReference type="CDD" id="cd01991">
    <property type="entry name" value="Asn_synthase_B_C"/>
    <property type="match status" value="1"/>
</dbReference>
<dbReference type="STRING" id="1255043.TVNIR_3749"/>
<evidence type="ECO:0000256" key="1">
    <source>
        <dbReference type="ARBA" id="ARBA00005187"/>
    </source>
</evidence>
<dbReference type="PANTHER" id="PTHR43284">
    <property type="entry name" value="ASPARAGINE SYNTHETASE (GLUTAMINE-HYDROLYZING)"/>
    <property type="match status" value="1"/>
</dbReference>
<dbReference type="PATRIC" id="fig|1255043.3.peg.3783"/>
<sequence length="672" mass="75175">MCGIAGIFHADPERRVDPETLVAMAAIQYHRGPDGFGYRVQQDRGVGFSHARLSIIDLDENRGRQPFVMPDNSIMTAVNGELYDYKRIRADLTLRGVQFRTKSDSEMVMHLYRRVGLEDAIPHFRGEFAISLYDREHDRLVLIRDRFGVKPLYFTEANGAFVFGSELKVLFAHPDVPRRFSDTGLFHQLMQTIVPGTTAFEGVHQVKPGHMVIVERAHGKLKVRQEKYWDMDFPLAAERPEHDDTDEEYWIEGVREHLMEAVQLRLEADVPVACYLSGGIDSCITLGLAAASQQSPVKAFTIGFDDVAYDETAIAREMAESVGADQDIMTLQADHLYDNLVETLWHTERSIYNTLGVAKLLMSRHVNEAGYKVVVTGEGSDELFAGYPAFRRDMFLHGLDTLPPAERASWEQLLAESNKLFSGAMLAENELDDPALTRLVGFTPSCLQPWLAAADHVPGLLAPGRRAALAGYAPGAAIAGALDAEMLEGRHPLDKAQYVWIKTMLEGQILTWGGDRVDMANSMEARPPFLDHHLAEFAAQLPPSMRIKGRTEKYVLREAMKGLLPRVLYEREKFAFMAPPAHTDPKKWAAMKALADQYLSTEAIEAAGLLDPEGVARLFELHEAEDTPVATQVQLDAVINHMISVQVLHEHFVAADIPRMARRKAEALGWRP</sequence>
<dbReference type="InterPro" id="IPR051786">
    <property type="entry name" value="ASN_synthetase/amidase"/>
</dbReference>
<dbReference type="EMBL" id="CP003989">
    <property type="protein sequence ID" value="AGA35377.1"/>
    <property type="molecule type" value="Genomic_DNA"/>
</dbReference>
<dbReference type="SUPFAM" id="SSF52402">
    <property type="entry name" value="Adenine nucleotide alpha hydrolases-like"/>
    <property type="match status" value="1"/>
</dbReference>
<evidence type="ECO:0000259" key="11">
    <source>
        <dbReference type="PROSITE" id="PS51278"/>
    </source>
</evidence>
<dbReference type="HOGENOM" id="CLU_014658_3_1_6"/>
<reference evidence="12" key="1">
    <citation type="submission" date="2015-12" db="EMBL/GenBank/DDBJ databases">
        <authorList>
            <person name="Tikhonova T.V."/>
            <person name="Pavlov A.R."/>
            <person name="Beletsky A.V."/>
            <person name="Mardanov A.V."/>
            <person name="Sorokin D.Y."/>
            <person name="Ravin N.V."/>
            <person name="Popov V.O."/>
        </authorList>
    </citation>
    <scope>NUCLEOTIDE SEQUENCE</scope>
    <source>
        <strain evidence="12">DSM 14787</strain>
    </source>
</reference>
<dbReference type="RefSeq" id="WP_015260469.1">
    <property type="nucleotide sequence ID" value="NC_019902.2"/>
</dbReference>
<dbReference type="InterPro" id="IPR033738">
    <property type="entry name" value="AsnB_N"/>
</dbReference>
<feature type="domain" description="Glutamine amidotransferase type-2" evidence="11">
    <location>
        <begin position="2"/>
        <end position="217"/>
    </location>
</feature>
<dbReference type="InterPro" id="IPR006426">
    <property type="entry name" value="Asn_synth_AEB"/>
</dbReference>
<proteinExistence type="inferred from homology"/>
<dbReference type="InterPro" id="IPR017932">
    <property type="entry name" value="GATase_2_dom"/>
</dbReference>
<feature type="binding site" evidence="9">
    <location>
        <position position="302"/>
    </location>
    <ligand>
        <name>ATP</name>
        <dbReference type="ChEBI" id="CHEBI:30616"/>
    </ligand>
</feature>
<gene>
    <name evidence="12" type="primary">asnB [H]</name>
    <name evidence="12" type="ordered locus">TVNIR_3749</name>
</gene>
<accession>L0E2C0</accession>
<feature type="site" description="Important for beta-aspartyl-AMP intermediate formation" evidence="10">
    <location>
        <position position="378"/>
    </location>
</feature>
<dbReference type="SUPFAM" id="SSF56235">
    <property type="entry name" value="N-terminal nucleophile aminohydrolases (Ntn hydrolases)"/>
    <property type="match status" value="1"/>
</dbReference>
<keyword evidence="13" id="KW-1185">Reference proteome</keyword>
<keyword evidence="8" id="KW-0061">Asparagine biosynthesis</keyword>
<evidence type="ECO:0000256" key="6">
    <source>
        <dbReference type="ARBA" id="ARBA00022962"/>
    </source>
</evidence>
<dbReference type="OrthoDB" id="9763290at2"/>
<dbReference type="GO" id="GO:0004066">
    <property type="term" value="F:asparagine synthase (glutamine-hydrolyzing) activity"/>
    <property type="evidence" value="ECO:0007669"/>
    <property type="project" value="UniProtKB-EC"/>
</dbReference>
<dbReference type="NCBIfam" id="TIGR01536">
    <property type="entry name" value="asn_synth_AEB"/>
    <property type="match status" value="1"/>
</dbReference>
<dbReference type="PIRSF" id="PIRSF001589">
    <property type="entry name" value="Asn_synthetase_glu-h"/>
    <property type="match status" value="1"/>
</dbReference>
<evidence type="ECO:0000256" key="5">
    <source>
        <dbReference type="ARBA" id="ARBA00022840"/>
    </source>
</evidence>
<dbReference type="InterPro" id="IPR001962">
    <property type="entry name" value="Asn_synthase"/>
</dbReference>
<dbReference type="PROSITE" id="PS51278">
    <property type="entry name" value="GATASE_TYPE_2"/>
    <property type="match status" value="1"/>
</dbReference>
<dbReference type="Gene3D" id="3.60.20.10">
    <property type="entry name" value="Glutamine Phosphoribosylpyrophosphate, subunit 1, domain 1"/>
    <property type="match status" value="1"/>
</dbReference>
<evidence type="ECO:0000256" key="4">
    <source>
        <dbReference type="ARBA" id="ARBA00022741"/>
    </source>
</evidence>
<comment type="similarity">
    <text evidence="2">Belongs to the asparagine synthetase family.</text>
</comment>
<evidence type="ECO:0000256" key="2">
    <source>
        <dbReference type="ARBA" id="ARBA00005752"/>
    </source>
</evidence>
<dbReference type="GO" id="GO:0005524">
    <property type="term" value="F:ATP binding"/>
    <property type="evidence" value="ECO:0007669"/>
    <property type="project" value="UniProtKB-KW"/>
</dbReference>
<dbReference type="eggNOG" id="COG0367">
    <property type="taxonomic scope" value="Bacteria"/>
</dbReference>
<dbReference type="Gene3D" id="3.40.50.620">
    <property type="entry name" value="HUPs"/>
    <property type="match status" value="2"/>
</dbReference>
<dbReference type="InterPro" id="IPR014729">
    <property type="entry name" value="Rossmann-like_a/b/a_fold"/>
</dbReference>
<feature type="binding site" evidence="9">
    <location>
        <position position="104"/>
    </location>
    <ligand>
        <name>L-glutamine</name>
        <dbReference type="ChEBI" id="CHEBI:58359"/>
    </ligand>
</feature>
<evidence type="ECO:0000313" key="12">
    <source>
        <dbReference type="EMBL" id="AGA35377.1"/>
    </source>
</evidence>
<protein>
    <recommendedName>
        <fullName evidence="3">asparagine synthase (glutamine-hydrolyzing)</fullName>
        <ecNumber evidence="3">6.3.5.4</ecNumber>
    </recommendedName>
</protein>
<evidence type="ECO:0000256" key="3">
    <source>
        <dbReference type="ARBA" id="ARBA00012737"/>
    </source>
</evidence>
<dbReference type="Proteomes" id="UP000010809">
    <property type="component" value="Chromosome"/>
</dbReference>
<feature type="active site" description="For GATase activity" evidence="8">
    <location>
        <position position="2"/>
    </location>
</feature>
<dbReference type="InterPro" id="IPR029055">
    <property type="entry name" value="Ntn_hydrolases_N"/>
</dbReference>
<keyword evidence="8" id="KW-0028">Amino-acid biosynthesis</keyword>
<evidence type="ECO:0000256" key="7">
    <source>
        <dbReference type="ARBA" id="ARBA00048741"/>
    </source>
</evidence>
<dbReference type="CDD" id="cd00712">
    <property type="entry name" value="AsnB"/>
    <property type="match status" value="1"/>
</dbReference>
<dbReference type="Pfam" id="PF13537">
    <property type="entry name" value="GATase_7"/>
    <property type="match status" value="1"/>
</dbReference>
<organism evidence="12 13">
    <name type="scientific">Thioalkalivibrio nitratireducens (strain DSM 14787 / UNIQEM 213 / ALEN2)</name>
    <dbReference type="NCBI Taxonomy" id="1255043"/>
    <lineage>
        <taxon>Bacteria</taxon>
        <taxon>Pseudomonadati</taxon>
        <taxon>Pseudomonadota</taxon>
        <taxon>Gammaproteobacteria</taxon>
        <taxon>Chromatiales</taxon>
        <taxon>Ectothiorhodospiraceae</taxon>
        <taxon>Thioalkalivibrio</taxon>
    </lineage>
</organism>
<name>L0E2C0_THIND</name>